<dbReference type="RefSeq" id="WP_233051065.1">
    <property type="nucleotide sequence ID" value="NZ_JAIMJA010000001.1"/>
</dbReference>
<organism evidence="4 5">
    <name type="scientific">Motilimonas cestriensis</name>
    <dbReference type="NCBI Taxonomy" id="2742685"/>
    <lineage>
        <taxon>Bacteria</taxon>
        <taxon>Pseudomonadati</taxon>
        <taxon>Pseudomonadota</taxon>
        <taxon>Gammaproteobacteria</taxon>
        <taxon>Alteromonadales</taxon>
        <taxon>Alteromonadales genera incertae sedis</taxon>
        <taxon>Motilimonas</taxon>
    </lineage>
</organism>
<evidence type="ECO:0000313" key="4">
    <source>
        <dbReference type="EMBL" id="MCE2593460.1"/>
    </source>
</evidence>
<dbReference type="PANTHER" id="PTHR45138:SF9">
    <property type="entry name" value="DIGUANYLATE CYCLASE DGCM-RELATED"/>
    <property type="match status" value="1"/>
</dbReference>
<dbReference type="GO" id="GO:0052621">
    <property type="term" value="F:diguanylate cyclase activity"/>
    <property type="evidence" value="ECO:0007669"/>
    <property type="project" value="UniProtKB-EC"/>
</dbReference>
<dbReference type="InterPro" id="IPR043128">
    <property type="entry name" value="Rev_trsase/Diguanyl_cyclase"/>
</dbReference>
<dbReference type="EMBL" id="JAIMJA010000001">
    <property type="protein sequence ID" value="MCE2593460.1"/>
    <property type="molecule type" value="Genomic_DNA"/>
</dbReference>
<dbReference type="Gene3D" id="3.30.450.20">
    <property type="entry name" value="PAS domain"/>
    <property type="match status" value="1"/>
</dbReference>
<accession>A0ABS8W589</accession>
<dbReference type="InterPro" id="IPR000160">
    <property type="entry name" value="GGDEF_dom"/>
</dbReference>
<gene>
    <name evidence="4" type="ORF">K6Y31_01345</name>
</gene>
<dbReference type="InterPro" id="IPR050469">
    <property type="entry name" value="Diguanylate_Cyclase"/>
</dbReference>
<reference evidence="4 5" key="1">
    <citation type="journal article" date="2022" name="Environ. Microbiol. Rep.">
        <title>Eco-phylogenetic analyses reveal divergent evolution of vitamin B12 metabolism in the marine bacterial family 'Psychromonadaceae'.</title>
        <authorList>
            <person name="Jin X."/>
            <person name="Yang Y."/>
            <person name="Cao H."/>
            <person name="Gao B."/>
            <person name="Zhao Z."/>
        </authorList>
    </citation>
    <scope>NUCLEOTIDE SEQUENCE [LARGE SCALE GENOMIC DNA]</scope>
    <source>
        <strain evidence="4 5">MKS20</strain>
    </source>
</reference>
<dbReference type="SUPFAM" id="SSF55073">
    <property type="entry name" value="Nucleotide cyclase"/>
    <property type="match status" value="1"/>
</dbReference>
<name>A0ABS8W589_9GAMM</name>
<keyword evidence="5" id="KW-1185">Reference proteome</keyword>
<dbReference type="NCBIfam" id="TIGR00254">
    <property type="entry name" value="GGDEF"/>
    <property type="match status" value="1"/>
</dbReference>
<dbReference type="PANTHER" id="PTHR45138">
    <property type="entry name" value="REGULATORY COMPONENTS OF SENSORY TRANSDUCTION SYSTEM"/>
    <property type="match status" value="1"/>
</dbReference>
<sequence>MQNSAFDLKEFHWMVEMVQTIDVGLVVLDREHRVQAWNGFMENHSGKGGSQVQNQVMFDLFDEIPKEWLSQKIESVFLLKNRAFTTWEQRPYIFRFKNYRPITGTAEFMYQNMTIIPLMSLTGEVTHVSLIIYDVTDSAVNKLQLKDLNNQLKDLSRIDALTQLFNRGYWEEQFKHEYLRYKRTQANACLIMFDIDHFKRVNDTYGHQAGDKVIQAVSATLKQNLRETDIAGRYGGEEFAVLLVNTDAEKALFFAERLRKGIEALHVYHEEHDICFTISLGVAQTHDEMTDESIWLKESDTALYKAKESGRNKTCTAALPKKPK</sequence>
<comment type="caution">
    <text evidence="4">The sequence shown here is derived from an EMBL/GenBank/DDBJ whole genome shotgun (WGS) entry which is preliminary data.</text>
</comment>
<dbReference type="SUPFAM" id="SSF55785">
    <property type="entry name" value="PYP-like sensor domain (PAS domain)"/>
    <property type="match status" value="1"/>
</dbReference>
<dbReference type="Pfam" id="PF00990">
    <property type="entry name" value="GGDEF"/>
    <property type="match status" value="1"/>
</dbReference>
<comment type="catalytic activity">
    <reaction evidence="2">
        <text>2 GTP = 3',3'-c-di-GMP + 2 diphosphate</text>
        <dbReference type="Rhea" id="RHEA:24898"/>
        <dbReference type="ChEBI" id="CHEBI:33019"/>
        <dbReference type="ChEBI" id="CHEBI:37565"/>
        <dbReference type="ChEBI" id="CHEBI:58805"/>
        <dbReference type="EC" id="2.7.7.65"/>
    </reaction>
</comment>
<evidence type="ECO:0000256" key="2">
    <source>
        <dbReference type="ARBA" id="ARBA00034247"/>
    </source>
</evidence>
<dbReference type="InterPro" id="IPR029787">
    <property type="entry name" value="Nucleotide_cyclase"/>
</dbReference>
<keyword evidence="4" id="KW-0808">Transferase</keyword>
<dbReference type="InterPro" id="IPR035965">
    <property type="entry name" value="PAS-like_dom_sf"/>
</dbReference>
<dbReference type="PROSITE" id="PS50887">
    <property type="entry name" value="GGDEF"/>
    <property type="match status" value="1"/>
</dbReference>
<dbReference type="Proteomes" id="UP001201273">
    <property type="component" value="Unassembled WGS sequence"/>
</dbReference>
<evidence type="ECO:0000256" key="1">
    <source>
        <dbReference type="ARBA" id="ARBA00012528"/>
    </source>
</evidence>
<dbReference type="Gene3D" id="3.30.70.270">
    <property type="match status" value="1"/>
</dbReference>
<keyword evidence="4" id="KW-0548">Nucleotidyltransferase</keyword>
<protein>
    <recommendedName>
        <fullName evidence="1">diguanylate cyclase</fullName>
        <ecNumber evidence="1">2.7.7.65</ecNumber>
    </recommendedName>
</protein>
<feature type="domain" description="GGDEF" evidence="3">
    <location>
        <begin position="186"/>
        <end position="319"/>
    </location>
</feature>
<proteinExistence type="predicted"/>
<evidence type="ECO:0000259" key="3">
    <source>
        <dbReference type="PROSITE" id="PS50887"/>
    </source>
</evidence>
<dbReference type="SMART" id="SM00267">
    <property type="entry name" value="GGDEF"/>
    <property type="match status" value="1"/>
</dbReference>
<dbReference type="EC" id="2.7.7.65" evidence="1"/>
<dbReference type="CDD" id="cd01949">
    <property type="entry name" value="GGDEF"/>
    <property type="match status" value="1"/>
</dbReference>
<evidence type="ECO:0000313" key="5">
    <source>
        <dbReference type="Proteomes" id="UP001201273"/>
    </source>
</evidence>